<sequence length="87" mass="10670">MNRHRALIDILLKKLRENTLSREEFERLAEIMNDPTLEGEVKYWMQEFWEDMELPKDSDILKRIKSKSEFDELRKRLEDDSLDKKRS</sequence>
<evidence type="ECO:0000313" key="1">
    <source>
        <dbReference type="EMBL" id="SFW37961.1"/>
    </source>
</evidence>
<dbReference type="EMBL" id="FPJE01000006">
    <property type="protein sequence ID" value="SFW37961.1"/>
    <property type="molecule type" value="Genomic_DNA"/>
</dbReference>
<dbReference type="AlphaFoldDB" id="A0A1K1NRQ0"/>
<organism evidence="1 2">
    <name type="scientific">Sinomicrobium oceani</name>
    <dbReference type="NCBI Taxonomy" id="1150368"/>
    <lineage>
        <taxon>Bacteria</taxon>
        <taxon>Pseudomonadati</taxon>
        <taxon>Bacteroidota</taxon>
        <taxon>Flavobacteriia</taxon>
        <taxon>Flavobacteriales</taxon>
        <taxon>Flavobacteriaceae</taxon>
        <taxon>Sinomicrobium</taxon>
    </lineage>
</organism>
<dbReference type="OrthoDB" id="9864430at2"/>
<protein>
    <submittedName>
        <fullName evidence="1">Uncharacterized protein</fullName>
    </submittedName>
</protein>
<accession>A0A1K1NRQ0</accession>
<evidence type="ECO:0000313" key="2">
    <source>
        <dbReference type="Proteomes" id="UP000182248"/>
    </source>
</evidence>
<gene>
    <name evidence="1" type="ORF">SAMN02927921_01398</name>
</gene>
<name>A0A1K1NRQ0_9FLAO</name>
<dbReference type="RefSeq" id="WP_072316636.1">
    <property type="nucleotide sequence ID" value="NZ_FPJE01000006.1"/>
</dbReference>
<keyword evidence="2" id="KW-1185">Reference proteome</keyword>
<proteinExistence type="predicted"/>
<reference evidence="1 2" key="1">
    <citation type="submission" date="2016-11" db="EMBL/GenBank/DDBJ databases">
        <authorList>
            <person name="Jaros S."/>
            <person name="Januszkiewicz K."/>
            <person name="Wedrychowicz H."/>
        </authorList>
    </citation>
    <scope>NUCLEOTIDE SEQUENCE [LARGE SCALE GENOMIC DNA]</scope>
    <source>
        <strain evidence="1 2">CGMCC 1.12145</strain>
    </source>
</reference>
<dbReference type="Proteomes" id="UP000182248">
    <property type="component" value="Unassembled WGS sequence"/>
</dbReference>